<evidence type="ECO:0000259" key="3">
    <source>
        <dbReference type="SMART" id="SM01119"/>
    </source>
</evidence>
<evidence type="ECO:0000313" key="4">
    <source>
        <dbReference type="EMBL" id="PTB89835.1"/>
    </source>
</evidence>
<protein>
    <submittedName>
        <fullName evidence="4">Alanine racemase</fullName>
    </submittedName>
</protein>
<dbReference type="EMBL" id="PYVF01000009">
    <property type="protein sequence ID" value="PTB89835.1"/>
    <property type="molecule type" value="Genomic_DNA"/>
</dbReference>
<dbReference type="PANTHER" id="PTHR28004">
    <property type="entry name" value="ZGC:162816-RELATED"/>
    <property type="match status" value="1"/>
</dbReference>
<dbReference type="InterPro" id="IPR001608">
    <property type="entry name" value="Ala_racemase_N"/>
</dbReference>
<accession>A0A2T4D7N8</accession>
<evidence type="ECO:0000313" key="5">
    <source>
        <dbReference type="Proteomes" id="UP000242087"/>
    </source>
</evidence>
<comment type="similarity">
    <text evidence="1">Belongs to the DSD1 family.</text>
</comment>
<proteinExistence type="inferred from homology"/>
<dbReference type="InterPro" id="IPR026956">
    <property type="entry name" value="D-ser_dehydrat-like_dom"/>
</dbReference>
<dbReference type="PANTHER" id="PTHR28004:SF2">
    <property type="entry name" value="D-SERINE DEHYDRATASE"/>
    <property type="match status" value="1"/>
</dbReference>
<dbReference type="GO" id="GO:0008721">
    <property type="term" value="F:D-serine ammonia-lyase activity"/>
    <property type="evidence" value="ECO:0007669"/>
    <property type="project" value="TreeGrafter"/>
</dbReference>
<comment type="caution">
    <text evidence="4">The sequence shown here is derived from an EMBL/GenBank/DDBJ whole genome shotgun (WGS) entry which is preliminary data.</text>
</comment>
<sequence>MELTAIRTPYLLLDRPRMLRNIDRLQARMDALGVTLRPHVKTAKSAPIAELMCKQPLGPITVSTIKEAEYFADCGYRDILYAVGISPDKLEPLAALMQQGVKVTVLLDSTAQAEAVLAANQKWNTGIRAAIELDCDGHRAGLVPGDSDILVIARQLHEGNALAGVLLHAGGSYHCETDAEKAAAAEVERQAAVRTAESIRAEGMQVSMVSVGSTPTAHYAENLEGVTEVRAGVYVFQDLVMAGIHVCALEDIAIGVVATVIGHRPDKGWILCDAGWMALSRDRGTAKQAVDQGYGVVTALDGEVYPDLIVANTSQEHGVMMLREGSEAALPDLPIGTKICVLPNHACATASQFEEYVVSDDRHTQATRWSRINGW</sequence>
<dbReference type="AlphaFoldDB" id="A0A2T4D7N8"/>
<feature type="domain" description="D-serine dehydratase-like" evidence="3">
    <location>
        <begin position="253"/>
        <end position="360"/>
    </location>
</feature>
<dbReference type="Pfam" id="PF01168">
    <property type="entry name" value="Ala_racemase_N"/>
    <property type="match status" value="1"/>
</dbReference>
<dbReference type="SUPFAM" id="SSF51419">
    <property type="entry name" value="PLP-binding barrel"/>
    <property type="match status" value="1"/>
</dbReference>
<gene>
    <name evidence="4" type="ORF">C9927_01250</name>
</gene>
<dbReference type="Gene3D" id="2.40.37.20">
    <property type="entry name" value="D-serine dehydratase-like domain"/>
    <property type="match status" value="1"/>
</dbReference>
<name>A0A2T4D7N8_9GAMM</name>
<dbReference type="SMART" id="SM01119">
    <property type="entry name" value="D-ser_dehydrat"/>
    <property type="match status" value="1"/>
</dbReference>
<evidence type="ECO:0000256" key="2">
    <source>
        <dbReference type="ARBA" id="ARBA00023239"/>
    </source>
</evidence>
<dbReference type="Proteomes" id="UP000242087">
    <property type="component" value="Unassembled WGS sequence"/>
</dbReference>
<dbReference type="Gene3D" id="3.20.20.10">
    <property type="entry name" value="Alanine racemase"/>
    <property type="match status" value="1"/>
</dbReference>
<dbReference type="GO" id="GO:0036088">
    <property type="term" value="P:D-serine catabolic process"/>
    <property type="evidence" value="ECO:0007669"/>
    <property type="project" value="TreeGrafter"/>
</dbReference>
<reference evidence="4 5" key="1">
    <citation type="submission" date="2018-03" db="EMBL/GenBank/DDBJ databases">
        <title>Cross-interface Injection: A General Nanoliter Liquid Handling Method Applied to Single Cells Genome Amplification Automated Nanoliter Liquid Handling Applied to Single Cell Multiple Displacement Amplification.</title>
        <authorList>
            <person name="Yun J."/>
            <person name="Xu P."/>
            <person name="Xu J."/>
            <person name="Dai X."/>
            <person name="Wang Y."/>
            <person name="Zheng X."/>
            <person name="Cao C."/>
            <person name="Yi Q."/>
            <person name="Zhu Y."/>
            <person name="Wang L."/>
            <person name="Dong Z."/>
            <person name="Huang Y."/>
            <person name="Huang L."/>
            <person name="Du W."/>
        </authorList>
    </citation>
    <scope>NUCLEOTIDE SEQUENCE [LARGE SCALE GENOMIC DNA]</scope>
    <source>
        <strain evidence="4 5">A12-4</strain>
    </source>
</reference>
<dbReference type="Pfam" id="PF14031">
    <property type="entry name" value="D-ser_dehydrat"/>
    <property type="match status" value="1"/>
</dbReference>
<evidence type="ECO:0000256" key="1">
    <source>
        <dbReference type="ARBA" id="ARBA00005323"/>
    </source>
</evidence>
<dbReference type="InterPro" id="IPR042208">
    <property type="entry name" value="D-ser_dehydrat-like_sf"/>
</dbReference>
<dbReference type="InterPro" id="IPR051466">
    <property type="entry name" value="D-amino_acid_metab_enzyme"/>
</dbReference>
<keyword evidence="2" id="KW-0456">Lyase</keyword>
<dbReference type="InterPro" id="IPR029066">
    <property type="entry name" value="PLP-binding_barrel"/>
</dbReference>
<organism evidence="4 5">
    <name type="scientific">Pseudidiomarina aestuarii</name>
    <dbReference type="NCBI Taxonomy" id="624146"/>
    <lineage>
        <taxon>Bacteria</taxon>
        <taxon>Pseudomonadati</taxon>
        <taxon>Pseudomonadota</taxon>
        <taxon>Gammaproteobacteria</taxon>
        <taxon>Alteromonadales</taxon>
        <taxon>Idiomarinaceae</taxon>
        <taxon>Pseudidiomarina</taxon>
    </lineage>
</organism>